<dbReference type="RefSeq" id="WP_077055326.1">
    <property type="nucleotide sequence ID" value="NZ_FUZP01000002.1"/>
</dbReference>
<sequence>MSDCGCDKAKKDLEEYLRNEVCSTEASDIRAHLETCVDCQNEALVARTLTEAVQRACTEVAPEELKNQVLARLREVQGTH</sequence>
<evidence type="ECO:0000313" key="3">
    <source>
        <dbReference type="Proteomes" id="UP000190857"/>
    </source>
</evidence>
<dbReference type="Proteomes" id="UP000190857">
    <property type="component" value="Unassembled WGS sequence"/>
</dbReference>
<proteinExistence type="predicted"/>
<dbReference type="OrthoDB" id="3267840at2"/>
<reference evidence="2 3" key="1">
    <citation type="submission" date="2017-02" db="EMBL/GenBank/DDBJ databases">
        <authorList>
            <person name="Peterson S.W."/>
        </authorList>
    </citation>
    <scope>NUCLEOTIDE SEQUENCE [LARGE SCALE GENOMIC DNA]</scope>
    <source>
        <strain evidence="2 3">VKM Ac-2059</strain>
    </source>
</reference>
<keyword evidence="3" id="KW-1185">Reference proteome</keyword>
<dbReference type="Pfam" id="PF13490">
    <property type="entry name" value="zf-HC2"/>
    <property type="match status" value="1"/>
</dbReference>
<protein>
    <submittedName>
        <fullName evidence="2">Mycothiol system anti-sigma-R factor</fullName>
    </submittedName>
</protein>
<feature type="domain" description="Putative zinc-finger" evidence="1">
    <location>
        <begin position="6"/>
        <end position="40"/>
    </location>
</feature>
<name>A0A1T5KHR0_9MICO</name>
<accession>A0A1T5KHR0</accession>
<organism evidence="2 3">
    <name type="scientific">Okibacterium fritillariae</name>
    <dbReference type="NCBI Taxonomy" id="123320"/>
    <lineage>
        <taxon>Bacteria</taxon>
        <taxon>Bacillati</taxon>
        <taxon>Actinomycetota</taxon>
        <taxon>Actinomycetes</taxon>
        <taxon>Micrococcales</taxon>
        <taxon>Microbacteriaceae</taxon>
        <taxon>Okibacterium</taxon>
    </lineage>
</organism>
<dbReference type="STRING" id="123320.SAMN06309945_2256"/>
<evidence type="ECO:0000259" key="1">
    <source>
        <dbReference type="Pfam" id="PF13490"/>
    </source>
</evidence>
<evidence type="ECO:0000313" key="2">
    <source>
        <dbReference type="EMBL" id="SKC63284.1"/>
    </source>
</evidence>
<dbReference type="InterPro" id="IPR027383">
    <property type="entry name" value="Znf_put"/>
</dbReference>
<dbReference type="AlphaFoldDB" id="A0A1T5KHR0"/>
<dbReference type="EMBL" id="FUZP01000002">
    <property type="protein sequence ID" value="SKC63284.1"/>
    <property type="molecule type" value="Genomic_DNA"/>
</dbReference>
<gene>
    <name evidence="2" type="ORF">SAMN06309945_2256</name>
</gene>